<feature type="region of interest" description="Disordered" evidence="1">
    <location>
        <begin position="1"/>
        <end position="23"/>
    </location>
</feature>
<name>A0A914DZL4_9BILA</name>
<proteinExistence type="predicted"/>
<dbReference type="Proteomes" id="UP000887540">
    <property type="component" value="Unplaced"/>
</dbReference>
<protein>
    <submittedName>
        <fullName evidence="3">Uncharacterized protein</fullName>
    </submittedName>
</protein>
<evidence type="ECO:0000313" key="3">
    <source>
        <dbReference type="WBParaSite" id="ACRNAN_scaffold4547.g28231.t1"/>
    </source>
</evidence>
<evidence type="ECO:0000313" key="2">
    <source>
        <dbReference type="Proteomes" id="UP000887540"/>
    </source>
</evidence>
<evidence type="ECO:0000256" key="1">
    <source>
        <dbReference type="SAM" id="MobiDB-lite"/>
    </source>
</evidence>
<dbReference type="AlphaFoldDB" id="A0A914DZL4"/>
<reference evidence="3" key="1">
    <citation type="submission" date="2022-11" db="UniProtKB">
        <authorList>
            <consortium name="WormBaseParasite"/>
        </authorList>
    </citation>
    <scope>IDENTIFICATION</scope>
</reference>
<accession>A0A914DZL4</accession>
<organism evidence="2 3">
    <name type="scientific">Acrobeloides nanus</name>
    <dbReference type="NCBI Taxonomy" id="290746"/>
    <lineage>
        <taxon>Eukaryota</taxon>
        <taxon>Metazoa</taxon>
        <taxon>Ecdysozoa</taxon>
        <taxon>Nematoda</taxon>
        <taxon>Chromadorea</taxon>
        <taxon>Rhabditida</taxon>
        <taxon>Tylenchina</taxon>
        <taxon>Cephalobomorpha</taxon>
        <taxon>Cephaloboidea</taxon>
        <taxon>Cephalobidae</taxon>
        <taxon>Acrobeloides</taxon>
    </lineage>
</organism>
<keyword evidence="2" id="KW-1185">Reference proteome</keyword>
<dbReference type="WBParaSite" id="ACRNAN_scaffold4547.g28231.t1">
    <property type="protein sequence ID" value="ACRNAN_scaffold4547.g28231.t1"/>
    <property type="gene ID" value="ACRNAN_scaffold4547.g28231"/>
</dbReference>
<sequence length="118" mass="13409">MTNENRSSGSSGSSSPDPTLTVNQGHSLTLAQFVAEIEATTAQLVERMNAHMRHRGYRMPVTLPQAANFGHDRFSGHGYQLVEDVAYVRMGRQRLSTHRIIQFYVEFAEFGQFVNYHY</sequence>